<gene>
    <name evidence="3" type="ORF">OJ997_07830</name>
</gene>
<proteinExistence type="predicted"/>
<feature type="compositionally biased region" description="Basic and acidic residues" evidence="1">
    <location>
        <begin position="81"/>
        <end position="94"/>
    </location>
</feature>
<protein>
    <recommendedName>
        <fullName evidence="5">Lipoprotein</fullName>
    </recommendedName>
</protein>
<evidence type="ECO:0000313" key="4">
    <source>
        <dbReference type="Proteomes" id="UP001147653"/>
    </source>
</evidence>
<comment type="caution">
    <text evidence="3">The sequence shown here is derived from an EMBL/GenBank/DDBJ whole genome shotgun (WGS) entry which is preliminary data.</text>
</comment>
<feature type="chain" id="PRO_5040777790" description="Lipoprotein" evidence="2">
    <location>
        <begin position="18"/>
        <end position="248"/>
    </location>
</feature>
<dbReference type="PROSITE" id="PS51257">
    <property type="entry name" value="PROKAR_LIPOPROTEIN"/>
    <property type="match status" value="1"/>
</dbReference>
<feature type="signal peptide" evidence="2">
    <location>
        <begin position="1"/>
        <end position="17"/>
    </location>
</feature>
<sequence length="248" mass="25758">MRRVLVLLSLTTLLAAAGCGGDEPEERAAEPPAATATATEAATETATATATETPSAASGDDEQVAEASTLKAEDFPSDWTSEPRDGDDTDSGCKDFEAAKADAAARVDADDFSKGQTTFAINTVWIYEDEAGATEAFKSVGTEKTRECFAEALAKQLAGESDGPEVGDVTEQYLEVGEVGDEVEAGRVTIPLETGGQSIDLALDLVFARAGRGITLLGFLDVQAPFAASLRDELTNKAVDRLAENAGA</sequence>
<dbReference type="RefSeq" id="WP_270024509.1">
    <property type="nucleotide sequence ID" value="NZ_JAPDDP010000010.1"/>
</dbReference>
<evidence type="ECO:0000256" key="1">
    <source>
        <dbReference type="SAM" id="MobiDB-lite"/>
    </source>
</evidence>
<evidence type="ECO:0008006" key="5">
    <source>
        <dbReference type="Google" id="ProtNLM"/>
    </source>
</evidence>
<feature type="region of interest" description="Disordered" evidence="1">
    <location>
        <begin position="18"/>
        <end position="94"/>
    </location>
</feature>
<keyword evidence="2" id="KW-0732">Signal</keyword>
<dbReference type="AlphaFoldDB" id="A0A9X3S6Q7"/>
<name>A0A9X3S6Q7_9ACTN</name>
<evidence type="ECO:0000256" key="2">
    <source>
        <dbReference type="SAM" id="SignalP"/>
    </source>
</evidence>
<feature type="compositionally biased region" description="Low complexity" evidence="1">
    <location>
        <begin position="30"/>
        <end position="57"/>
    </location>
</feature>
<reference evidence="3" key="1">
    <citation type="submission" date="2022-10" db="EMBL/GenBank/DDBJ databases">
        <title>The WGS of Solirubrobacter phytolaccae KCTC 29190.</title>
        <authorList>
            <person name="Jiang Z."/>
        </authorList>
    </citation>
    <scope>NUCLEOTIDE SEQUENCE</scope>
    <source>
        <strain evidence="3">KCTC 29190</strain>
    </source>
</reference>
<evidence type="ECO:0000313" key="3">
    <source>
        <dbReference type="EMBL" id="MDA0180199.1"/>
    </source>
</evidence>
<organism evidence="3 4">
    <name type="scientific">Solirubrobacter phytolaccae</name>
    <dbReference type="NCBI Taxonomy" id="1404360"/>
    <lineage>
        <taxon>Bacteria</taxon>
        <taxon>Bacillati</taxon>
        <taxon>Actinomycetota</taxon>
        <taxon>Thermoleophilia</taxon>
        <taxon>Solirubrobacterales</taxon>
        <taxon>Solirubrobacteraceae</taxon>
        <taxon>Solirubrobacter</taxon>
    </lineage>
</organism>
<keyword evidence="4" id="KW-1185">Reference proteome</keyword>
<dbReference type="Proteomes" id="UP001147653">
    <property type="component" value="Unassembled WGS sequence"/>
</dbReference>
<dbReference type="EMBL" id="JAPDDP010000010">
    <property type="protein sequence ID" value="MDA0180199.1"/>
    <property type="molecule type" value="Genomic_DNA"/>
</dbReference>
<accession>A0A9X3S6Q7</accession>